<evidence type="ECO:0000313" key="4">
    <source>
        <dbReference type="Proteomes" id="UP001155241"/>
    </source>
</evidence>
<keyword evidence="4" id="KW-1185">Reference proteome</keyword>
<dbReference type="InterPro" id="IPR005135">
    <property type="entry name" value="Endo/exonuclease/phosphatase"/>
</dbReference>
<dbReference type="GO" id="GO:0003824">
    <property type="term" value="F:catalytic activity"/>
    <property type="evidence" value="ECO:0007669"/>
    <property type="project" value="InterPro"/>
</dbReference>
<gene>
    <name evidence="3" type="ORF">NG895_27180</name>
</gene>
<dbReference type="Proteomes" id="UP001155241">
    <property type="component" value="Unassembled WGS sequence"/>
</dbReference>
<evidence type="ECO:0000313" key="3">
    <source>
        <dbReference type="EMBL" id="MCO6047605.1"/>
    </source>
</evidence>
<dbReference type="Gene3D" id="3.60.10.10">
    <property type="entry name" value="Endonuclease/exonuclease/phosphatase"/>
    <property type="match status" value="1"/>
</dbReference>
<feature type="signal peptide" evidence="1">
    <location>
        <begin position="1"/>
        <end position="28"/>
    </location>
</feature>
<dbReference type="EMBL" id="JAMXLR010000092">
    <property type="protein sequence ID" value="MCO6047605.1"/>
    <property type="molecule type" value="Genomic_DNA"/>
</dbReference>
<dbReference type="InterPro" id="IPR036691">
    <property type="entry name" value="Endo/exonu/phosph_ase_sf"/>
</dbReference>
<dbReference type="SUPFAM" id="SSF56219">
    <property type="entry name" value="DNase I-like"/>
    <property type="match status" value="1"/>
</dbReference>
<name>A0A9X2JIZ1_9BACT</name>
<evidence type="ECO:0000259" key="2">
    <source>
        <dbReference type="Pfam" id="PF03372"/>
    </source>
</evidence>
<organism evidence="3 4">
    <name type="scientific">Aeoliella straminimaris</name>
    <dbReference type="NCBI Taxonomy" id="2954799"/>
    <lineage>
        <taxon>Bacteria</taxon>
        <taxon>Pseudomonadati</taxon>
        <taxon>Planctomycetota</taxon>
        <taxon>Planctomycetia</taxon>
        <taxon>Pirellulales</taxon>
        <taxon>Lacipirellulaceae</taxon>
        <taxon>Aeoliella</taxon>
    </lineage>
</organism>
<dbReference type="RefSeq" id="WP_252855715.1">
    <property type="nucleotide sequence ID" value="NZ_JAMXLR010000092.1"/>
</dbReference>
<dbReference type="Pfam" id="PF03372">
    <property type="entry name" value="Exo_endo_phos"/>
    <property type="match status" value="1"/>
</dbReference>
<proteinExistence type="predicted"/>
<feature type="domain" description="Endonuclease/exonuclease/phosphatase" evidence="2">
    <location>
        <begin position="64"/>
        <end position="335"/>
    </location>
</feature>
<protein>
    <recommendedName>
        <fullName evidence="2">Endonuclease/exonuclease/phosphatase domain-containing protein</fullName>
    </recommendedName>
</protein>
<feature type="chain" id="PRO_5040873646" description="Endonuclease/exonuclease/phosphatase domain-containing protein" evidence="1">
    <location>
        <begin position="29"/>
        <end position="347"/>
    </location>
</feature>
<sequence length="347" mass="39084">MMLRFYSTRCLFASLVTALACLATSAPAAEPTPLRIVTFNAEILMAPGSRAGQLQKYRFDFARRQHHERVADVIEVLRPDILNLAETTSKESVDLLIEILHEKGLTDYKGYHVDSNDSFTGMDVALITRLEPDVVDGEAIRTYFSGGDDPTWRQSFSFTGYSGSRQTSTASISRNSVYFFTVAGRKLGFIGLHLKSNPEDEYSNARRTAEAEVARRIIRGEIVERGYMPIVLGDLNDYDPDVEDRDDTRSTVTDVIANLKDYDAQKPGPELVNVAERITRVADRYTSHWDWNENGARDPQDVYTMIDHILLPSELMPYVEQAFIARCVSLDTSDHYPVVVDLKLPAE</sequence>
<reference evidence="3" key="1">
    <citation type="submission" date="2022-06" db="EMBL/GenBank/DDBJ databases">
        <title>Aeoliella straminimaris, a novel planctomycete from sediments.</title>
        <authorList>
            <person name="Vitorino I.R."/>
            <person name="Lage O.M."/>
        </authorList>
    </citation>
    <scope>NUCLEOTIDE SEQUENCE</scope>
    <source>
        <strain evidence="3">ICT_H6.2</strain>
    </source>
</reference>
<accession>A0A9X2JIZ1</accession>
<keyword evidence="1" id="KW-0732">Signal</keyword>
<comment type="caution">
    <text evidence="3">The sequence shown here is derived from an EMBL/GenBank/DDBJ whole genome shotgun (WGS) entry which is preliminary data.</text>
</comment>
<dbReference type="PROSITE" id="PS51257">
    <property type="entry name" value="PROKAR_LIPOPROTEIN"/>
    <property type="match status" value="1"/>
</dbReference>
<evidence type="ECO:0000256" key="1">
    <source>
        <dbReference type="SAM" id="SignalP"/>
    </source>
</evidence>
<dbReference type="AlphaFoldDB" id="A0A9X2JIZ1"/>